<dbReference type="Gene3D" id="1.10.260.40">
    <property type="entry name" value="lambda repressor-like DNA-binding domains"/>
    <property type="match status" value="1"/>
</dbReference>
<dbReference type="InterPro" id="IPR001387">
    <property type="entry name" value="Cro/C1-type_HTH"/>
</dbReference>
<dbReference type="AlphaFoldDB" id="A0A484TSL1"/>
<protein>
    <submittedName>
        <fullName evidence="2">Transcriptional regulator</fullName>
    </submittedName>
</protein>
<dbReference type="SMART" id="SM00530">
    <property type="entry name" value="HTH_XRE"/>
    <property type="match status" value="1"/>
</dbReference>
<dbReference type="PROSITE" id="PS50943">
    <property type="entry name" value="HTH_CROC1"/>
    <property type="match status" value="1"/>
</dbReference>
<reference evidence="2" key="1">
    <citation type="submission" date="2019-03" db="EMBL/GenBank/DDBJ databases">
        <authorList>
            <person name="Danneels B."/>
        </authorList>
    </citation>
    <scope>NUCLEOTIDE SEQUENCE</scope>
</reference>
<feature type="domain" description="HTH cro/C1-type" evidence="1">
    <location>
        <begin position="8"/>
        <end position="61"/>
    </location>
</feature>
<dbReference type="CDD" id="cd00093">
    <property type="entry name" value="HTH_XRE"/>
    <property type="match status" value="1"/>
</dbReference>
<dbReference type="InterPro" id="IPR010982">
    <property type="entry name" value="Lambda_DNA-bd_dom_sf"/>
</dbReference>
<dbReference type="GO" id="GO:0003677">
    <property type="term" value="F:DNA binding"/>
    <property type="evidence" value="ECO:0007669"/>
    <property type="project" value="InterPro"/>
</dbReference>
<gene>
    <name evidence="2" type="ORF">BRI9_0720</name>
    <name evidence="3" type="ORF">IVO3_0719</name>
</gene>
<evidence type="ECO:0000313" key="3">
    <source>
        <dbReference type="EMBL" id="VFR97546.1"/>
    </source>
</evidence>
<dbReference type="EMBL" id="CAADIK010000040">
    <property type="protein sequence ID" value="VFR76639.1"/>
    <property type="molecule type" value="Genomic_DNA"/>
</dbReference>
<dbReference type="SUPFAM" id="SSF47413">
    <property type="entry name" value="lambda repressor-like DNA-binding domains"/>
    <property type="match status" value="1"/>
</dbReference>
<accession>A0A484TSL1</accession>
<dbReference type="EMBL" id="CAADIP010000053">
    <property type="protein sequence ID" value="VFR97546.1"/>
    <property type="molecule type" value="Genomic_DNA"/>
</dbReference>
<organism evidence="2">
    <name type="scientific">plant metagenome</name>
    <dbReference type="NCBI Taxonomy" id="1297885"/>
    <lineage>
        <taxon>unclassified sequences</taxon>
        <taxon>metagenomes</taxon>
        <taxon>organismal metagenomes</taxon>
    </lineage>
</organism>
<name>A0A484TSL1_9ZZZZ</name>
<evidence type="ECO:0000259" key="1">
    <source>
        <dbReference type="PROSITE" id="PS50943"/>
    </source>
</evidence>
<evidence type="ECO:0000313" key="2">
    <source>
        <dbReference type="EMBL" id="VFR76639.1"/>
    </source>
</evidence>
<dbReference type="Pfam" id="PF01381">
    <property type="entry name" value="HTH_3"/>
    <property type="match status" value="1"/>
</dbReference>
<sequence length="151" mass="17148">MKTFGERLRHARHLRGMTQRELALASKVSQSAIGNYESDLRNSSRALLRLAQALAVSPAWLENGQGAMETTATAAGYPMPRHNTPTLRDELTAEQPARPAEWLFDARDHERYLQLHPENRRFLRQAMRALLDSLHAEQGTPVPTRKSRRPT</sequence>
<proteinExistence type="predicted"/>